<organism evidence="1 2">
    <name type="scientific">Citrus x changshan-huyou</name>
    <dbReference type="NCBI Taxonomy" id="2935761"/>
    <lineage>
        <taxon>Eukaryota</taxon>
        <taxon>Viridiplantae</taxon>
        <taxon>Streptophyta</taxon>
        <taxon>Embryophyta</taxon>
        <taxon>Tracheophyta</taxon>
        <taxon>Spermatophyta</taxon>
        <taxon>Magnoliopsida</taxon>
        <taxon>eudicotyledons</taxon>
        <taxon>Gunneridae</taxon>
        <taxon>Pentapetalae</taxon>
        <taxon>rosids</taxon>
        <taxon>malvids</taxon>
        <taxon>Sapindales</taxon>
        <taxon>Rutaceae</taxon>
        <taxon>Aurantioideae</taxon>
        <taxon>Citrus</taxon>
    </lineage>
</organism>
<dbReference type="Proteomes" id="UP001428341">
    <property type="component" value="Unassembled WGS sequence"/>
</dbReference>
<reference evidence="1 2" key="1">
    <citation type="submission" date="2024-05" db="EMBL/GenBank/DDBJ databases">
        <title>Haplotype-resolved chromosome-level genome assembly of Huyou (Citrus changshanensis).</title>
        <authorList>
            <person name="Miao C."/>
            <person name="Chen W."/>
            <person name="Wu Y."/>
            <person name="Wang L."/>
            <person name="Zhao S."/>
            <person name="Grierson D."/>
            <person name="Xu C."/>
            <person name="Chen K."/>
        </authorList>
    </citation>
    <scope>NUCLEOTIDE SEQUENCE [LARGE SCALE GENOMIC DNA]</scope>
    <source>
        <strain evidence="1">01-14</strain>
        <tissue evidence="1">Leaf</tissue>
    </source>
</reference>
<keyword evidence="2" id="KW-1185">Reference proteome</keyword>
<comment type="caution">
    <text evidence="1">The sequence shown here is derived from an EMBL/GenBank/DDBJ whole genome shotgun (WGS) entry which is preliminary data.</text>
</comment>
<gene>
    <name evidence="1" type="ORF">WN944_012904</name>
</gene>
<proteinExistence type="predicted"/>
<name>A0AAP0QJ85_9ROSI</name>
<evidence type="ECO:0000313" key="2">
    <source>
        <dbReference type="Proteomes" id="UP001428341"/>
    </source>
</evidence>
<protein>
    <submittedName>
        <fullName evidence="1">Uncharacterized protein</fullName>
    </submittedName>
</protein>
<dbReference type="AlphaFoldDB" id="A0AAP0QJ85"/>
<evidence type="ECO:0000313" key="1">
    <source>
        <dbReference type="EMBL" id="KAK9197721.1"/>
    </source>
</evidence>
<dbReference type="EMBL" id="JBCGBO010000005">
    <property type="protein sequence ID" value="KAK9197721.1"/>
    <property type="molecule type" value="Genomic_DNA"/>
</dbReference>
<sequence length="62" mass="7546">MVPLVSNHFQPAIHLPLFPTKVSRNFEQTTRKWNIRWRKRKKQKTQRAFFKEAAKIRTPLEN</sequence>
<accession>A0AAP0QJ85</accession>